<dbReference type="RefSeq" id="WP_258552200.1">
    <property type="nucleotide sequence ID" value="NZ_UGHV01000001.1"/>
</dbReference>
<feature type="coiled-coil region" evidence="1">
    <location>
        <begin position="25"/>
        <end position="108"/>
    </location>
</feature>
<dbReference type="InterPro" id="IPR011055">
    <property type="entry name" value="Dup_hybrid_motif"/>
</dbReference>
<evidence type="ECO:0000259" key="3">
    <source>
        <dbReference type="Pfam" id="PF01551"/>
    </source>
</evidence>
<dbReference type="SUPFAM" id="SSF51261">
    <property type="entry name" value="Duplicated hybrid motif"/>
    <property type="match status" value="1"/>
</dbReference>
<protein>
    <submittedName>
        <fullName evidence="4">Membrane-bound metallopeptidase</fullName>
    </submittedName>
</protein>
<dbReference type="EMBL" id="UGHV01000001">
    <property type="protein sequence ID" value="STO97106.1"/>
    <property type="molecule type" value="Genomic_DNA"/>
</dbReference>
<proteinExistence type="predicted"/>
<evidence type="ECO:0000313" key="4">
    <source>
        <dbReference type="EMBL" id="STO97106.1"/>
    </source>
</evidence>
<feature type="region of interest" description="Disordered" evidence="2">
    <location>
        <begin position="260"/>
        <end position="288"/>
    </location>
</feature>
<dbReference type="Pfam" id="PF01551">
    <property type="entry name" value="Peptidase_M23"/>
    <property type="match status" value="1"/>
</dbReference>
<organism evidence="4 5">
    <name type="scientific">Helicobacter canis</name>
    <dbReference type="NCBI Taxonomy" id="29419"/>
    <lineage>
        <taxon>Bacteria</taxon>
        <taxon>Pseudomonadati</taxon>
        <taxon>Campylobacterota</taxon>
        <taxon>Epsilonproteobacteria</taxon>
        <taxon>Campylobacterales</taxon>
        <taxon>Helicobacteraceae</taxon>
        <taxon>Helicobacter</taxon>
    </lineage>
</organism>
<evidence type="ECO:0000313" key="5">
    <source>
        <dbReference type="Proteomes" id="UP000254841"/>
    </source>
</evidence>
<feature type="compositionally biased region" description="Basic and acidic residues" evidence="2">
    <location>
        <begin position="262"/>
        <end position="275"/>
    </location>
</feature>
<gene>
    <name evidence="4" type="ORF">NCTC12410_00928</name>
</gene>
<sequence>MRLVSMLCGVCIVVPLCLSATPKKLEDIEKDIHTNKQKLEAKAQEERKISSRLSSLGNTINARKKQIANLREQIVFLQKSINQNQNQSQAQAKRLESLRTTLQSLEGEKSAIQAYIANIIIKDLSFLLVLDKQSVLSPDDVMLEEAFELLTKQSQSKILSLSEKQKKITDQIGLITNNINAITTLIGTQQNKKEQLQKMINEQNLLNDKLQAELNDYNQKLVQITKEREGLDSILQNLNIIKADRQKELERQRQAVLAAQKAQREKEEREARARAESAATSTSAPEPKKDNLNIVQVANSYKNVSVIKYTGAKTIAPLEYYTIEQNFGPYFDPVYNLKVFNESITLLSKVPNAVVYNILDGKVVYAKEAPVLKKVVIVEHSNETYTIYSQLDKIAPTVKPGFVVKKGYTIGRVSQRLGLEITQKDKHIDPIEVIAKSK</sequence>
<dbReference type="Gene3D" id="1.20.5.340">
    <property type="match status" value="1"/>
</dbReference>
<keyword evidence="1" id="KW-0175">Coiled coil</keyword>
<dbReference type="CDD" id="cd12797">
    <property type="entry name" value="M23_peptidase"/>
    <property type="match status" value="1"/>
</dbReference>
<feature type="compositionally biased region" description="Low complexity" evidence="2">
    <location>
        <begin position="276"/>
        <end position="285"/>
    </location>
</feature>
<accession>A0A377J5J2</accession>
<evidence type="ECO:0000256" key="1">
    <source>
        <dbReference type="SAM" id="Coils"/>
    </source>
</evidence>
<evidence type="ECO:0000256" key="2">
    <source>
        <dbReference type="SAM" id="MobiDB-lite"/>
    </source>
</evidence>
<dbReference type="AlphaFoldDB" id="A0A377J5J2"/>
<feature type="domain" description="M23ase beta-sheet core" evidence="3">
    <location>
        <begin position="352"/>
        <end position="416"/>
    </location>
</feature>
<reference evidence="4 5" key="1">
    <citation type="submission" date="2018-06" db="EMBL/GenBank/DDBJ databases">
        <authorList>
            <consortium name="Pathogen Informatics"/>
            <person name="Doyle S."/>
        </authorList>
    </citation>
    <scope>NUCLEOTIDE SEQUENCE [LARGE SCALE GENOMIC DNA]</scope>
    <source>
        <strain evidence="4 5">NCTC12410</strain>
    </source>
</reference>
<name>A0A377J5J2_9HELI</name>
<dbReference type="Proteomes" id="UP000254841">
    <property type="component" value="Unassembled WGS sequence"/>
</dbReference>
<dbReference type="InterPro" id="IPR016047">
    <property type="entry name" value="M23ase_b-sheet_dom"/>
</dbReference>
<dbReference type="Gene3D" id="2.70.70.10">
    <property type="entry name" value="Glucose Permease (Domain IIA)"/>
    <property type="match status" value="1"/>
</dbReference>